<keyword evidence="1" id="KW-0472">Membrane</keyword>
<evidence type="ECO:0000256" key="1">
    <source>
        <dbReference type="SAM" id="Phobius"/>
    </source>
</evidence>
<dbReference type="Pfam" id="PF02470">
    <property type="entry name" value="MlaD"/>
    <property type="match status" value="1"/>
</dbReference>
<accession>A0AA97GVP0</accession>
<dbReference type="GO" id="GO:0005576">
    <property type="term" value="C:extracellular region"/>
    <property type="evidence" value="ECO:0007669"/>
    <property type="project" value="TreeGrafter"/>
</dbReference>
<proteinExistence type="predicted"/>
<reference evidence="3" key="1">
    <citation type="submission" date="2023-06" db="EMBL/GenBank/DDBJ databases">
        <title>Gordonia sp. nov. and Pseudochrobactrum sp. nov., two species isolated from the burying beetle Nicrophorus vespilloides.</title>
        <authorList>
            <person name="Poehlein A."/>
            <person name="Guzman J."/>
            <person name="Daniel R."/>
            <person name="Vilcinskas A."/>
        </authorList>
    </citation>
    <scope>NUCLEOTIDE SEQUENCE</scope>
    <source>
        <strain evidence="3">MP11Mi</strain>
    </source>
</reference>
<dbReference type="InterPro" id="IPR052336">
    <property type="entry name" value="MlaD_Phospholipid_Transporter"/>
</dbReference>
<dbReference type="EMBL" id="CP128986">
    <property type="protein sequence ID" value="WOC14273.1"/>
    <property type="molecule type" value="Genomic_DNA"/>
</dbReference>
<name>A0AA97GVP0_9ACTN</name>
<dbReference type="InterPro" id="IPR003399">
    <property type="entry name" value="Mce/MlaD"/>
</dbReference>
<evidence type="ECO:0000259" key="2">
    <source>
        <dbReference type="Pfam" id="PF02470"/>
    </source>
</evidence>
<dbReference type="PANTHER" id="PTHR33371:SF18">
    <property type="entry name" value="MCE-FAMILY PROTEIN MCE3C"/>
    <property type="match status" value="1"/>
</dbReference>
<evidence type="ECO:0000313" key="3">
    <source>
        <dbReference type="EMBL" id="WOC14273.1"/>
    </source>
</evidence>
<sequence length="348" mass="37576">MNRLRSFIDWFQDVMGVGRVRADDQAKRHQLWIGALAGVTVVVVAAALGLLYLKPLGHTEYTANFENSSGVRTGDQVRIAGILVGQVTSLDIEGDHVKVRLSVEDDVHVGVDSSIAVRLLTPVGGRYLQLAPKGSRPLGGGIIPPERVTGTYDLTSLLEEVTPKAAELDGAKLRDLLTGVERGIRGQPKAATRILDNASSLTEQFARRSDQLKGALKVSDEYVRATAEDRQVLFALVRSLGEIGVELGVRHEQVRRVFNLLTKLFQFFERPATAYADVLEGPVNDIADILERLEPRVEKVDASMNAVEHALGRVKGLVGGDGSGLTVDHGAQTLTGMTLCIPSVSRGC</sequence>
<keyword evidence="1" id="KW-1133">Transmembrane helix</keyword>
<feature type="transmembrane region" description="Helical" evidence="1">
    <location>
        <begin position="31"/>
        <end position="53"/>
    </location>
</feature>
<keyword evidence="1" id="KW-0812">Transmembrane</keyword>
<dbReference type="RefSeq" id="WP_420040026.1">
    <property type="nucleotide sequence ID" value="NZ_CP128986.1"/>
</dbReference>
<dbReference type="PANTHER" id="PTHR33371">
    <property type="entry name" value="INTERMEMBRANE PHOSPHOLIPID TRANSPORT SYSTEM BINDING PROTEIN MLAD-RELATED"/>
    <property type="match status" value="1"/>
</dbReference>
<organism evidence="3">
    <name type="scientific">Gordonia sp. MP11Mi</name>
    <dbReference type="NCBI Taxonomy" id="3022769"/>
    <lineage>
        <taxon>Bacteria</taxon>
        <taxon>Bacillati</taxon>
        <taxon>Actinomycetota</taxon>
        <taxon>Actinomycetes</taxon>
        <taxon>Mycobacteriales</taxon>
        <taxon>Gordoniaceae</taxon>
        <taxon>Gordonia</taxon>
    </lineage>
</organism>
<protein>
    <recommendedName>
        <fullName evidence="2">Mce/MlaD domain-containing protein</fullName>
    </recommendedName>
</protein>
<dbReference type="AlphaFoldDB" id="A0AA97GVP0"/>
<feature type="domain" description="Mce/MlaD" evidence="2">
    <location>
        <begin position="58"/>
        <end position="132"/>
    </location>
</feature>
<gene>
    <name evidence="3" type="ORF">MP11Mi_33870</name>
</gene>